<keyword evidence="3" id="KW-1185">Reference proteome</keyword>
<dbReference type="RefSeq" id="WP_219748829.1">
    <property type="nucleotide sequence ID" value="NZ_JAHXZN010000003.1"/>
</dbReference>
<organism evidence="2 3">
    <name type="scientific">Sphingomonas citri</name>
    <dbReference type="NCBI Taxonomy" id="2862499"/>
    <lineage>
        <taxon>Bacteria</taxon>
        <taxon>Pseudomonadati</taxon>
        <taxon>Pseudomonadota</taxon>
        <taxon>Alphaproteobacteria</taxon>
        <taxon>Sphingomonadales</taxon>
        <taxon>Sphingomonadaceae</taxon>
        <taxon>Sphingomonas</taxon>
    </lineage>
</organism>
<feature type="compositionally biased region" description="Polar residues" evidence="1">
    <location>
        <begin position="48"/>
        <end position="57"/>
    </location>
</feature>
<gene>
    <name evidence="2" type="ORF">KZ820_11965</name>
</gene>
<evidence type="ECO:0000313" key="2">
    <source>
        <dbReference type="EMBL" id="MBW6531451.1"/>
    </source>
</evidence>
<evidence type="ECO:0000313" key="3">
    <source>
        <dbReference type="Proteomes" id="UP000759103"/>
    </source>
</evidence>
<dbReference type="EMBL" id="JAHXZN010000003">
    <property type="protein sequence ID" value="MBW6531451.1"/>
    <property type="molecule type" value="Genomic_DNA"/>
</dbReference>
<feature type="region of interest" description="Disordered" evidence="1">
    <location>
        <begin position="34"/>
        <end position="57"/>
    </location>
</feature>
<name>A0ABS7BPA6_9SPHN</name>
<accession>A0ABS7BPA6</accession>
<comment type="caution">
    <text evidence="2">The sequence shown here is derived from an EMBL/GenBank/DDBJ whole genome shotgun (WGS) entry which is preliminary data.</text>
</comment>
<proteinExistence type="predicted"/>
<protein>
    <submittedName>
        <fullName evidence="2">Uncharacterized protein</fullName>
    </submittedName>
</protein>
<dbReference type="Proteomes" id="UP000759103">
    <property type="component" value="Unassembled WGS sequence"/>
</dbReference>
<reference evidence="2 3" key="1">
    <citation type="submission" date="2021-07" db="EMBL/GenBank/DDBJ databases">
        <title>Sphingomonas sp.</title>
        <authorList>
            <person name="Feng G."/>
            <person name="Li J."/>
            <person name="Pan M."/>
        </authorList>
    </citation>
    <scope>NUCLEOTIDE SEQUENCE [LARGE SCALE GENOMIC DNA]</scope>
    <source>
        <strain evidence="2 3">RRHST34</strain>
    </source>
</reference>
<sequence length="57" mass="6547">MRVNSDEAIRRGMLVHRRYGSWNAVRAAIAERERTSLYSQAAEPQMSEPRSSAQRRG</sequence>
<evidence type="ECO:0000256" key="1">
    <source>
        <dbReference type="SAM" id="MobiDB-lite"/>
    </source>
</evidence>